<dbReference type="RefSeq" id="WP_132699547.1">
    <property type="nucleotide sequence ID" value="NZ_SLZR01000002.1"/>
</dbReference>
<keyword evidence="3" id="KW-1185">Reference proteome</keyword>
<comment type="caution">
    <text evidence="2">The sequence shown here is derived from an EMBL/GenBank/DDBJ whole genome shotgun (WGS) entry which is preliminary data.</text>
</comment>
<reference evidence="2 3" key="1">
    <citation type="submission" date="2019-03" db="EMBL/GenBank/DDBJ databases">
        <title>Genomic Encyclopedia of Archaeal and Bacterial Type Strains, Phase II (KMG-II): from individual species to whole genera.</title>
        <authorList>
            <person name="Goeker M."/>
        </authorList>
    </citation>
    <scope>NUCLEOTIDE SEQUENCE [LARGE SCALE GENOMIC DNA]</scope>
    <source>
        <strain evidence="2 3">DSM 15388</strain>
    </source>
</reference>
<feature type="chain" id="PRO_5020294844" evidence="1">
    <location>
        <begin position="20"/>
        <end position="206"/>
    </location>
</feature>
<proteinExistence type="predicted"/>
<feature type="signal peptide" evidence="1">
    <location>
        <begin position="1"/>
        <end position="19"/>
    </location>
</feature>
<dbReference type="OrthoDB" id="5917215at2"/>
<name>A0A4R3IBT5_9GAMM</name>
<dbReference type="Proteomes" id="UP000295793">
    <property type="component" value="Unassembled WGS sequence"/>
</dbReference>
<protein>
    <submittedName>
        <fullName evidence="2">Uncharacterized protein DUF2799</fullName>
    </submittedName>
</protein>
<keyword evidence="1" id="KW-0732">Signal</keyword>
<evidence type="ECO:0000313" key="2">
    <source>
        <dbReference type="EMBL" id="TCS43006.1"/>
    </source>
</evidence>
<evidence type="ECO:0000256" key="1">
    <source>
        <dbReference type="SAM" id="SignalP"/>
    </source>
</evidence>
<organism evidence="2 3">
    <name type="scientific">Reinekea marinisedimentorum</name>
    <dbReference type="NCBI Taxonomy" id="230495"/>
    <lineage>
        <taxon>Bacteria</taxon>
        <taxon>Pseudomonadati</taxon>
        <taxon>Pseudomonadota</taxon>
        <taxon>Gammaproteobacteria</taxon>
        <taxon>Oceanospirillales</taxon>
        <taxon>Saccharospirillaceae</taxon>
        <taxon>Reinekea</taxon>
    </lineage>
</organism>
<dbReference type="InterPro" id="IPR021242">
    <property type="entry name" value="DUF2799"/>
</dbReference>
<sequence length="206" mass="23078">MNKLLVLWPLLIVVVSGCATLNKDECLTADWYQIGYEDGARGYADTRIASHREACAKHGITPVFRDYQDGYEEGVIRFCTTSNGFAQGKRGYNYSGICPSGLEASFLDGYEAGKQIYSVSSLISSLNDEQRQNENNIEALQNQIIDKTNLMLADTTSIADRYTLNAEISQMQQDLGGLEERNRQIIVETAEAQAKLQVLEEKYAYY</sequence>
<evidence type="ECO:0000313" key="3">
    <source>
        <dbReference type="Proteomes" id="UP000295793"/>
    </source>
</evidence>
<gene>
    <name evidence="2" type="ORF">BCF53_10229</name>
</gene>
<dbReference type="AlphaFoldDB" id="A0A4R3IBT5"/>
<dbReference type="EMBL" id="SLZR01000002">
    <property type="protein sequence ID" value="TCS43006.1"/>
    <property type="molecule type" value="Genomic_DNA"/>
</dbReference>
<dbReference type="Pfam" id="PF10973">
    <property type="entry name" value="DUF2799"/>
    <property type="match status" value="1"/>
</dbReference>
<accession>A0A4R3IBT5</accession>
<dbReference type="PROSITE" id="PS51257">
    <property type="entry name" value="PROKAR_LIPOPROTEIN"/>
    <property type="match status" value="1"/>
</dbReference>